<name>A0A917ZZ31_9ACTN</name>
<sequence length="143" mass="15507">MGRDIRILCAVHRPGERIRATTIAQLTHTAVPANHVLEVLEDLEIFLDDRADSLDRLALTLFVGVWHKLGTYSPSPGDHESVQVAAVCGDPVGGGRHEPIEAECRFDPGVWAAQPTPVELACHRASPRARSSEIDSSGAVWRG</sequence>
<dbReference type="Proteomes" id="UP000641932">
    <property type="component" value="Unassembled WGS sequence"/>
</dbReference>
<protein>
    <submittedName>
        <fullName evidence="1">Uncharacterized protein</fullName>
    </submittedName>
</protein>
<reference evidence="1" key="1">
    <citation type="journal article" date="2014" name="Int. J. Syst. Evol. Microbiol.">
        <title>Complete genome sequence of Corynebacterium casei LMG S-19264T (=DSM 44701T), isolated from a smear-ripened cheese.</title>
        <authorList>
            <consortium name="US DOE Joint Genome Institute (JGI-PGF)"/>
            <person name="Walter F."/>
            <person name="Albersmeier A."/>
            <person name="Kalinowski J."/>
            <person name="Ruckert C."/>
        </authorList>
    </citation>
    <scope>NUCLEOTIDE SEQUENCE</scope>
    <source>
        <strain evidence="1">CGMCC 4.7201</strain>
    </source>
</reference>
<organism evidence="1 2">
    <name type="scientific">Wenjunlia tyrosinilytica</name>
    <dbReference type="NCBI Taxonomy" id="1544741"/>
    <lineage>
        <taxon>Bacteria</taxon>
        <taxon>Bacillati</taxon>
        <taxon>Actinomycetota</taxon>
        <taxon>Actinomycetes</taxon>
        <taxon>Kitasatosporales</taxon>
        <taxon>Streptomycetaceae</taxon>
        <taxon>Wenjunlia</taxon>
    </lineage>
</organism>
<accession>A0A917ZZ31</accession>
<evidence type="ECO:0000313" key="1">
    <source>
        <dbReference type="EMBL" id="GGP01179.1"/>
    </source>
</evidence>
<dbReference type="EMBL" id="BMMS01000089">
    <property type="protein sequence ID" value="GGP01179.1"/>
    <property type="molecule type" value="Genomic_DNA"/>
</dbReference>
<comment type="caution">
    <text evidence="1">The sequence shown here is derived from an EMBL/GenBank/DDBJ whole genome shotgun (WGS) entry which is preliminary data.</text>
</comment>
<gene>
    <name evidence="1" type="ORF">GCM10012280_71510</name>
</gene>
<evidence type="ECO:0000313" key="2">
    <source>
        <dbReference type="Proteomes" id="UP000641932"/>
    </source>
</evidence>
<dbReference type="RefSeq" id="WP_189135991.1">
    <property type="nucleotide sequence ID" value="NZ_BMMS01000089.1"/>
</dbReference>
<proteinExistence type="predicted"/>
<reference evidence="1" key="2">
    <citation type="submission" date="2020-09" db="EMBL/GenBank/DDBJ databases">
        <authorList>
            <person name="Sun Q."/>
            <person name="Zhou Y."/>
        </authorList>
    </citation>
    <scope>NUCLEOTIDE SEQUENCE</scope>
    <source>
        <strain evidence="1">CGMCC 4.7201</strain>
    </source>
</reference>
<dbReference type="AlphaFoldDB" id="A0A917ZZ31"/>
<keyword evidence="2" id="KW-1185">Reference proteome</keyword>